<dbReference type="RefSeq" id="WP_268185952.1">
    <property type="nucleotide sequence ID" value="NZ_CP113361.1"/>
</dbReference>
<dbReference type="SUPFAM" id="SSF141734">
    <property type="entry name" value="HisI-like"/>
    <property type="match status" value="1"/>
</dbReference>
<keyword evidence="6 7" id="KW-0368">Histidine biosynthesis</keyword>
<accession>A0A9X9T829</accession>
<feature type="binding site" evidence="7">
    <location>
        <position position="73"/>
    </location>
    <ligand>
        <name>Zn(2+)</name>
        <dbReference type="ChEBI" id="CHEBI:29105"/>
        <note>ligand shared between dimeric partners</note>
    </ligand>
</feature>
<keyword evidence="7" id="KW-0862">Zinc</keyword>
<dbReference type="EMBL" id="CP113361">
    <property type="protein sequence ID" value="WAI00747.1"/>
    <property type="molecule type" value="Genomic_DNA"/>
</dbReference>
<name>A0A9X9T829_METOG</name>
<dbReference type="InterPro" id="IPR026660">
    <property type="entry name" value="PRA-CH"/>
</dbReference>
<protein>
    <recommendedName>
        <fullName evidence="7">Phosphoribosyl-AMP cyclohydrolase</fullName>
        <shortName evidence="7">PRA-CH</shortName>
        <ecNumber evidence="7">3.5.4.19</ecNumber>
    </recommendedName>
</protein>
<comment type="subcellular location">
    <subcellularLocation>
        <location evidence="7">Cytoplasm</location>
    </subcellularLocation>
</comment>
<organism evidence="9 10">
    <name type="scientific">Methanogenium organophilum</name>
    <dbReference type="NCBI Taxonomy" id="2199"/>
    <lineage>
        <taxon>Archaea</taxon>
        <taxon>Methanobacteriati</taxon>
        <taxon>Methanobacteriota</taxon>
        <taxon>Stenosarchaea group</taxon>
        <taxon>Methanomicrobia</taxon>
        <taxon>Methanomicrobiales</taxon>
        <taxon>Methanomicrobiaceae</taxon>
        <taxon>Methanogenium</taxon>
    </lineage>
</organism>
<keyword evidence="10" id="KW-1185">Reference proteome</keyword>
<comment type="subunit">
    <text evidence="7">Homodimer.</text>
</comment>
<comment type="pathway">
    <text evidence="2 7">Amino-acid biosynthesis; L-histidine biosynthesis; L-histidine from 5-phospho-alpha-D-ribose 1-diphosphate: step 3/9.</text>
</comment>
<dbReference type="PANTHER" id="PTHR42945:SF1">
    <property type="entry name" value="HISTIDINE BIOSYNTHESIS BIFUNCTIONAL PROTEIN HIS7"/>
    <property type="match status" value="1"/>
</dbReference>
<keyword evidence="5 7" id="KW-0378">Hydrolase</keyword>
<dbReference type="KEGG" id="mou:OU421_09985"/>
<evidence type="ECO:0000256" key="3">
    <source>
        <dbReference type="ARBA" id="ARBA00022490"/>
    </source>
</evidence>
<feature type="binding site" evidence="7">
    <location>
        <position position="96"/>
    </location>
    <ligand>
        <name>Zn(2+)</name>
        <dbReference type="ChEBI" id="CHEBI:29105"/>
        <note>ligand shared between dimeric partners</note>
    </ligand>
</feature>
<dbReference type="InterPro" id="IPR038019">
    <property type="entry name" value="PRib_AMP_CycHydrolase_sf"/>
</dbReference>
<dbReference type="FunFam" id="3.10.20.810:FF:000001">
    <property type="entry name" value="Histidine biosynthesis bifunctional protein HisIE"/>
    <property type="match status" value="1"/>
</dbReference>
<keyword evidence="7" id="KW-0460">Magnesium</keyword>
<dbReference type="AlphaFoldDB" id="A0A9X9T829"/>
<dbReference type="Proteomes" id="UP001163096">
    <property type="component" value="Chromosome"/>
</dbReference>
<comment type="catalytic activity">
    <reaction evidence="1 7">
        <text>1-(5-phospho-beta-D-ribosyl)-5'-AMP + H2O = 1-(5-phospho-beta-D-ribosyl)-5-[(5-phospho-beta-D-ribosylamino)methylideneamino]imidazole-4-carboxamide</text>
        <dbReference type="Rhea" id="RHEA:20049"/>
        <dbReference type="ChEBI" id="CHEBI:15377"/>
        <dbReference type="ChEBI" id="CHEBI:58435"/>
        <dbReference type="ChEBI" id="CHEBI:59457"/>
        <dbReference type="EC" id="3.5.4.19"/>
    </reaction>
</comment>
<dbReference type="GO" id="GO:0005737">
    <property type="term" value="C:cytoplasm"/>
    <property type="evidence" value="ECO:0007669"/>
    <property type="project" value="UniProtKB-SubCell"/>
</dbReference>
<dbReference type="Gene3D" id="3.10.20.810">
    <property type="entry name" value="Phosphoribosyl-AMP cyclohydrolase"/>
    <property type="match status" value="1"/>
</dbReference>
<evidence type="ECO:0000256" key="7">
    <source>
        <dbReference type="HAMAP-Rule" id="MF_01021"/>
    </source>
</evidence>
<comment type="similarity">
    <text evidence="7">Belongs to the PRA-CH family.</text>
</comment>
<dbReference type="Pfam" id="PF01502">
    <property type="entry name" value="PRA-CH"/>
    <property type="match status" value="1"/>
</dbReference>
<feature type="binding site" evidence="7">
    <location>
        <position position="74"/>
    </location>
    <ligand>
        <name>Mg(2+)</name>
        <dbReference type="ChEBI" id="CHEBI:18420"/>
    </ligand>
</feature>
<dbReference type="NCBIfam" id="NF000768">
    <property type="entry name" value="PRK00051.1"/>
    <property type="match status" value="1"/>
</dbReference>
<feature type="domain" description="Phosphoribosyl-AMP cyclohydrolase" evidence="8">
    <location>
        <begin position="25"/>
        <end position="98"/>
    </location>
</feature>
<dbReference type="GO" id="GO:0004635">
    <property type="term" value="F:phosphoribosyl-AMP cyclohydrolase activity"/>
    <property type="evidence" value="ECO:0007669"/>
    <property type="project" value="UniProtKB-UniRule"/>
</dbReference>
<evidence type="ECO:0000256" key="5">
    <source>
        <dbReference type="ARBA" id="ARBA00022801"/>
    </source>
</evidence>
<keyword evidence="4 7" id="KW-0028">Amino-acid biosynthesis</keyword>
<dbReference type="GO" id="GO:0008270">
    <property type="term" value="F:zinc ion binding"/>
    <property type="evidence" value="ECO:0007669"/>
    <property type="project" value="UniProtKB-UniRule"/>
</dbReference>
<keyword evidence="7" id="KW-0479">Metal-binding</keyword>
<feature type="binding site" evidence="7">
    <location>
        <position position="72"/>
    </location>
    <ligand>
        <name>Mg(2+)</name>
        <dbReference type="ChEBI" id="CHEBI:18420"/>
    </ligand>
</feature>
<dbReference type="HAMAP" id="MF_01021">
    <property type="entry name" value="HisI"/>
    <property type="match status" value="1"/>
</dbReference>
<evidence type="ECO:0000313" key="10">
    <source>
        <dbReference type="Proteomes" id="UP001163096"/>
    </source>
</evidence>
<feature type="binding site" evidence="7">
    <location>
        <position position="76"/>
    </location>
    <ligand>
        <name>Mg(2+)</name>
        <dbReference type="ChEBI" id="CHEBI:18420"/>
    </ligand>
</feature>
<dbReference type="GeneID" id="76835433"/>
<reference evidence="9" key="1">
    <citation type="submission" date="2022-11" db="EMBL/GenBank/DDBJ databases">
        <title>Complete genome sequence of Methanogenium organophilum DSM 3596.</title>
        <authorList>
            <person name="Chen S.-C."/>
            <person name="Lai S.-J."/>
            <person name="You Y.-T."/>
        </authorList>
    </citation>
    <scope>NUCLEOTIDE SEQUENCE</scope>
    <source>
        <strain evidence="9">DSM 3596</strain>
    </source>
</reference>
<dbReference type="InterPro" id="IPR002496">
    <property type="entry name" value="PRib_AMP_CycHydrolase_dom"/>
</dbReference>
<evidence type="ECO:0000259" key="8">
    <source>
        <dbReference type="Pfam" id="PF01502"/>
    </source>
</evidence>
<dbReference type="PANTHER" id="PTHR42945">
    <property type="entry name" value="HISTIDINE BIOSYNTHESIS BIFUNCTIONAL PROTEIN"/>
    <property type="match status" value="1"/>
</dbReference>
<evidence type="ECO:0000256" key="4">
    <source>
        <dbReference type="ARBA" id="ARBA00022605"/>
    </source>
</evidence>
<sequence length="122" mass="13942">MEIKYNRSGLVPVIAQDMETGRVLMLAYANAEALSLSQSTGYAHYFSRSRDRIWKKGEESGHLQKIEHIRVDCDGDTLLYLVHQTGAPCHTGYETCFFRELDGTVIARRLVDPDEVYDKKDE</sequence>
<evidence type="ECO:0000256" key="2">
    <source>
        <dbReference type="ARBA" id="ARBA00005169"/>
    </source>
</evidence>
<comment type="cofactor">
    <cofactor evidence="7">
        <name>Zn(2+)</name>
        <dbReference type="ChEBI" id="CHEBI:29105"/>
    </cofactor>
    <text evidence="7">Binds 1 zinc ion per subunit.</text>
</comment>
<feature type="binding site" evidence="7">
    <location>
        <position position="89"/>
    </location>
    <ligand>
        <name>Zn(2+)</name>
        <dbReference type="ChEBI" id="CHEBI:29105"/>
        <note>ligand shared between dimeric partners</note>
    </ligand>
</feature>
<comment type="cofactor">
    <cofactor evidence="7">
        <name>Mg(2+)</name>
        <dbReference type="ChEBI" id="CHEBI:18420"/>
    </cofactor>
    <text evidence="7">Binds 1 Mg(2+) ion per subunit.</text>
</comment>
<proteinExistence type="inferred from homology"/>
<keyword evidence="3 7" id="KW-0963">Cytoplasm</keyword>
<dbReference type="GO" id="GO:0004636">
    <property type="term" value="F:phosphoribosyl-ATP diphosphatase activity"/>
    <property type="evidence" value="ECO:0007669"/>
    <property type="project" value="UniProtKB-ARBA"/>
</dbReference>
<dbReference type="EC" id="3.5.4.19" evidence="7"/>
<evidence type="ECO:0000256" key="1">
    <source>
        <dbReference type="ARBA" id="ARBA00000024"/>
    </source>
</evidence>
<dbReference type="GO" id="GO:0000287">
    <property type="term" value="F:magnesium ion binding"/>
    <property type="evidence" value="ECO:0007669"/>
    <property type="project" value="UniProtKB-UniRule"/>
</dbReference>
<dbReference type="GO" id="GO:0000105">
    <property type="term" value="P:L-histidine biosynthetic process"/>
    <property type="evidence" value="ECO:0007669"/>
    <property type="project" value="UniProtKB-UniRule"/>
</dbReference>
<gene>
    <name evidence="7 9" type="primary">hisI</name>
    <name evidence="9" type="ORF">OU421_09985</name>
</gene>
<comment type="function">
    <text evidence="7">Catalyzes the hydrolysis of the adenine ring of phosphoribosyl-AMP.</text>
</comment>
<evidence type="ECO:0000313" key="9">
    <source>
        <dbReference type="EMBL" id="WAI00747.1"/>
    </source>
</evidence>
<evidence type="ECO:0000256" key="6">
    <source>
        <dbReference type="ARBA" id="ARBA00023102"/>
    </source>
</evidence>